<dbReference type="RefSeq" id="WP_377550186.1">
    <property type="nucleotide sequence ID" value="NZ_JBHSBN010000021.1"/>
</dbReference>
<keyword evidence="2" id="KW-0548">Nucleotidyltransferase</keyword>
<name>A0ABV8KTZ5_9ACTN</name>
<dbReference type="InterPro" id="IPR000160">
    <property type="entry name" value="GGDEF_dom"/>
</dbReference>
<reference evidence="3" key="1">
    <citation type="journal article" date="2019" name="Int. J. Syst. Evol. Microbiol.">
        <title>The Global Catalogue of Microorganisms (GCM) 10K type strain sequencing project: providing services to taxonomists for standard genome sequencing and annotation.</title>
        <authorList>
            <consortium name="The Broad Institute Genomics Platform"/>
            <consortium name="The Broad Institute Genome Sequencing Center for Infectious Disease"/>
            <person name="Wu L."/>
            <person name="Ma J."/>
        </authorList>
    </citation>
    <scope>NUCLEOTIDE SEQUENCE [LARGE SCALE GENOMIC DNA]</scope>
    <source>
        <strain evidence="3">2902at01</strain>
    </source>
</reference>
<dbReference type="Gene3D" id="1.25.40.10">
    <property type="entry name" value="Tetratricopeptide repeat domain"/>
    <property type="match status" value="1"/>
</dbReference>
<dbReference type="EC" id="2.7.7.65" evidence="2"/>
<protein>
    <submittedName>
        <fullName evidence="2">Diguanylate cyclase domain-containing protein</fullName>
        <ecNumber evidence="2">2.7.7.65</ecNumber>
    </submittedName>
</protein>
<evidence type="ECO:0000313" key="2">
    <source>
        <dbReference type="EMBL" id="MFC4109136.1"/>
    </source>
</evidence>
<organism evidence="2 3">
    <name type="scientific">Micromonospora zhanjiangensis</name>
    <dbReference type="NCBI Taxonomy" id="1522057"/>
    <lineage>
        <taxon>Bacteria</taxon>
        <taxon>Bacillati</taxon>
        <taxon>Actinomycetota</taxon>
        <taxon>Actinomycetes</taxon>
        <taxon>Micromonosporales</taxon>
        <taxon>Micromonosporaceae</taxon>
        <taxon>Micromonospora</taxon>
    </lineage>
</organism>
<evidence type="ECO:0000259" key="1">
    <source>
        <dbReference type="PROSITE" id="PS50887"/>
    </source>
</evidence>
<feature type="domain" description="GGDEF" evidence="1">
    <location>
        <begin position="385"/>
        <end position="517"/>
    </location>
</feature>
<dbReference type="Proteomes" id="UP001595868">
    <property type="component" value="Unassembled WGS sequence"/>
</dbReference>
<dbReference type="EMBL" id="JBHSBN010000021">
    <property type="protein sequence ID" value="MFC4109136.1"/>
    <property type="molecule type" value="Genomic_DNA"/>
</dbReference>
<comment type="caution">
    <text evidence="2">The sequence shown here is derived from an EMBL/GenBank/DDBJ whole genome shotgun (WGS) entry which is preliminary data.</text>
</comment>
<dbReference type="PANTHER" id="PTHR45138:SF9">
    <property type="entry name" value="DIGUANYLATE CYCLASE DGCM-RELATED"/>
    <property type="match status" value="1"/>
</dbReference>
<dbReference type="InterPro" id="IPR043128">
    <property type="entry name" value="Rev_trsase/Diguanyl_cyclase"/>
</dbReference>
<dbReference type="PANTHER" id="PTHR45138">
    <property type="entry name" value="REGULATORY COMPONENTS OF SENSORY TRANSDUCTION SYSTEM"/>
    <property type="match status" value="1"/>
</dbReference>
<dbReference type="Pfam" id="PF00990">
    <property type="entry name" value="GGDEF"/>
    <property type="match status" value="1"/>
</dbReference>
<dbReference type="InterPro" id="IPR029787">
    <property type="entry name" value="Nucleotide_cyclase"/>
</dbReference>
<keyword evidence="2" id="KW-0808">Transferase</keyword>
<dbReference type="NCBIfam" id="TIGR00254">
    <property type="entry name" value="GGDEF"/>
    <property type="match status" value="1"/>
</dbReference>
<dbReference type="Gene3D" id="3.30.70.270">
    <property type="match status" value="1"/>
</dbReference>
<dbReference type="PROSITE" id="PS50887">
    <property type="entry name" value="GGDEF"/>
    <property type="match status" value="1"/>
</dbReference>
<dbReference type="CDD" id="cd01949">
    <property type="entry name" value="GGDEF"/>
    <property type="match status" value="1"/>
</dbReference>
<proteinExistence type="predicted"/>
<gene>
    <name evidence="2" type="ORF">ACFOX0_24795</name>
</gene>
<dbReference type="SMART" id="SM00267">
    <property type="entry name" value="GGDEF"/>
    <property type="match status" value="1"/>
</dbReference>
<dbReference type="GO" id="GO:0052621">
    <property type="term" value="F:diguanylate cyclase activity"/>
    <property type="evidence" value="ECO:0007669"/>
    <property type="project" value="UniProtKB-EC"/>
</dbReference>
<dbReference type="SUPFAM" id="SSF55073">
    <property type="entry name" value="Nucleotide cyclase"/>
    <property type="match status" value="1"/>
</dbReference>
<keyword evidence="3" id="KW-1185">Reference proteome</keyword>
<sequence>MSWLDRVRDRADLLMHARDLLEHSRSAEAYAVLEQVLAETGDPYSRADALLQRVSAVINLGRTAEYTDAVERAFDAARDLAEPYLHGHLHALAALAAHDQGALDRCVSHLVRSARALSAVEDPDRETAWGWHDLAMAYSYLSFHGYALSALERARQLAADAGIPEETFAAPGIRLRNAVALDHNGDSDGCLRVLRDIDGDLNRFLRGGGITRLRPSGLTAYGYALARRAALGETSDPVPGADPRALLAEGGDSARARDMRQLGEVCLAIAANRPIEAITRLDTARVAAETLGAAEAARLRSLALARAGDHAAAHRTDRYAFRLAAQRNDRLRDVYVDGIAARIDHEELRREAARFEGEALTDPLTGLPNRRSLERYITMMVSRGQRAVVGVCDLDGFKAVNTTHGHHSGDLVLQRVAGVINRVMRRGDFVARYGGDEFVVVLPGAGMPEAAEVTRRITQAVRDEDWESLVPDTPVGVSVGFAEVTGSGAALRDALGTAFEIADREMLRAKTRPRAAS</sequence>
<accession>A0ABV8KTZ5</accession>
<dbReference type="InterPro" id="IPR050469">
    <property type="entry name" value="Diguanylate_Cyclase"/>
</dbReference>
<evidence type="ECO:0000313" key="3">
    <source>
        <dbReference type="Proteomes" id="UP001595868"/>
    </source>
</evidence>
<dbReference type="InterPro" id="IPR011990">
    <property type="entry name" value="TPR-like_helical_dom_sf"/>
</dbReference>